<dbReference type="PANTHER" id="PTHR44688">
    <property type="entry name" value="DNA-BINDING TRANSCRIPTIONAL ACTIVATOR DEVR_DOSR"/>
    <property type="match status" value="1"/>
</dbReference>
<dbReference type="CDD" id="cd06170">
    <property type="entry name" value="LuxR_C_like"/>
    <property type="match status" value="1"/>
</dbReference>
<accession>A0A5C8NUH6</accession>
<feature type="domain" description="Response regulatory" evidence="6">
    <location>
        <begin position="6"/>
        <end position="120"/>
    </location>
</feature>
<reference evidence="7 8" key="1">
    <citation type="submission" date="2019-06" db="EMBL/GenBank/DDBJ databases">
        <title>Quisquiliibacterium sp. nov., isolated from a maize field.</title>
        <authorList>
            <person name="Lin S.-Y."/>
            <person name="Tsai C.-F."/>
            <person name="Young C.-C."/>
        </authorList>
    </citation>
    <scope>NUCLEOTIDE SEQUENCE [LARGE SCALE GENOMIC DNA]</scope>
    <source>
        <strain evidence="7 8">CC-CFT501</strain>
    </source>
</reference>
<evidence type="ECO:0000256" key="1">
    <source>
        <dbReference type="ARBA" id="ARBA00023015"/>
    </source>
</evidence>
<dbReference type="Pfam" id="PF00072">
    <property type="entry name" value="Response_reg"/>
    <property type="match status" value="1"/>
</dbReference>
<keyword evidence="3" id="KW-0804">Transcription</keyword>
<dbReference type="EMBL" id="VDUY01000005">
    <property type="protein sequence ID" value="TXL64750.1"/>
    <property type="molecule type" value="Genomic_DNA"/>
</dbReference>
<dbReference type="AlphaFoldDB" id="A0A5C8NUH6"/>
<evidence type="ECO:0000313" key="8">
    <source>
        <dbReference type="Proteomes" id="UP000321548"/>
    </source>
</evidence>
<dbReference type="PROSITE" id="PS00622">
    <property type="entry name" value="HTH_LUXR_1"/>
    <property type="match status" value="1"/>
</dbReference>
<evidence type="ECO:0000256" key="4">
    <source>
        <dbReference type="PROSITE-ProRule" id="PRU00169"/>
    </source>
</evidence>
<dbReference type="PANTHER" id="PTHR44688:SF16">
    <property type="entry name" value="DNA-BINDING TRANSCRIPTIONAL ACTIVATOR DEVR_DOSR"/>
    <property type="match status" value="1"/>
</dbReference>
<dbReference type="GO" id="GO:0006355">
    <property type="term" value="P:regulation of DNA-templated transcription"/>
    <property type="evidence" value="ECO:0007669"/>
    <property type="project" value="InterPro"/>
</dbReference>
<name>A0A5C8NUH6_9BURK</name>
<keyword evidence="2" id="KW-0238">DNA-binding</keyword>
<dbReference type="OrthoDB" id="9802186at2"/>
<organism evidence="7 8">
    <name type="scientific">Zeimonas arvi</name>
    <dbReference type="NCBI Taxonomy" id="2498847"/>
    <lineage>
        <taxon>Bacteria</taxon>
        <taxon>Pseudomonadati</taxon>
        <taxon>Pseudomonadota</taxon>
        <taxon>Betaproteobacteria</taxon>
        <taxon>Burkholderiales</taxon>
        <taxon>Burkholderiaceae</taxon>
        <taxon>Zeimonas</taxon>
    </lineage>
</organism>
<dbReference type="InterPro" id="IPR036388">
    <property type="entry name" value="WH-like_DNA-bd_sf"/>
</dbReference>
<dbReference type="Proteomes" id="UP000321548">
    <property type="component" value="Unassembled WGS sequence"/>
</dbReference>
<evidence type="ECO:0000313" key="7">
    <source>
        <dbReference type="EMBL" id="TXL64750.1"/>
    </source>
</evidence>
<dbReference type="GO" id="GO:0000160">
    <property type="term" value="P:phosphorelay signal transduction system"/>
    <property type="evidence" value="ECO:0007669"/>
    <property type="project" value="InterPro"/>
</dbReference>
<evidence type="ECO:0000259" key="6">
    <source>
        <dbReference type="PROSITE" id="PS50110"/>
    </source>
</evidence>
<dbReference type="PROSITE" id="PS50110">
    <property type="entry name" value="RESPONSE_REGULATORY"/>
    <property type="match status" value="1"/>
</dbReference>
<keyword evidence="8" id="KW-1185">Reference proteome</keyword>
<comment type="caution">
    <text evidence="7">The sequence shown here is derived from an EMBL/GenBank/DDBJ whole genome shotgun (WGS) entry which is preliminary data.</text>
</comment>
<dbReference type="SUPFAM" id="SSF52172">
    <property type="entry name" value="CheY-like"/>
    <property type="match status" value="1"/>
</dbReference>
<protein>
    <submittedName>
        <fullName evidence="7">Response regulator transcription factor</fullName>
    </submittedName>
</protein>
<proteinExistence type="predicted"/>
<evidence type="ECO:0000259" key="5">
    <source>
        <dbReference type="PROSITE" id="PS50043"/>
    </source>
</evidence>
<dbReference type="RefSeq" id="WP_147704999.1">
    <property type="nucleotide sequence ID" value="NZ_VDUY01000005.1"/>
</dbReference>
<dbReference type="SMART" id="SM00448">
    <property type="entry name" value="REC"/>
    <property type="match status" value="1"/>
</dbReference>
<dbReference type="PROSITE" id="PS50043">
    <property type="entry name" value="HTH_LUXR_2"/>
    <property type="match status" value="1"/>
</dbReference>
<dbReference type="SMART" id="SM00421">
    <property type="entry name" value="HTH_LUXR"/>
    <property type="match status" value="1"/>
</dbReference>
<keyword evidence="1" id="KW-0805">Transcription regulation</keyword>
<dbReference type="GO" id="GO:0003677">
    <property type="term" value="F:DNA binding"/>
    <property type="evidence" value="ECO:0007669"/>
    <property type="project" value="UniProtKB-KW"/>
</dbReference>
<dbReference type="InterPro" id="IPR011006">
    <property type="entry name" value="CheY-like_superfamily"/>
</dbReference>
<evidence type="ECO:0000256" key="3">
    <source>
        <dbReference type="ARBA" id="ARBA00023163"/>
    </source>
</evidence>
<sequence>MNNVPVIHVIDDDTAVRDSLALLIGTVGLKTRIWSDPQAFLDGFDRESVGAILLDARMPGLGGIAVLERLAAEGADQPVVMLTGHGTVELCRRAFKSGVSEFLEKPVDDEQLLEALQNAVRAHVKSRKRRQADLAARQRFARLSPREREVLAQIMAGLTNKEIARVMDLSPRTVETHRANLFEKLQSGSLAQLIRDYAQLVEPSGDGDAGA</sequence>
<evidence type="ECO:0000256" key="2">
    <source>
        <dbReference type="ARBA" id="ARBA00023125"/>
    </source>
</evidence>
<feature type="modified residue" description="4-aspartylphosphate" evidence="4">
    <location>
        <position position="55"/>
    </location>
</feature>
<dbReference type="Pfam" id="PF00196">
    <property type="entry name" value="GerE"/>
    <property type="match status" value="1"/>
</dbReference>
<keyword evidence="4" id="KW-0597">Phosphoprotein</keyword>
<dbReference type="SUPFAM" id="SSF46894">
    <property type="entry name" value="C-terminal effector domain of the bipartite response regulators"/>
    <property type="match status" value="1"/>
</dbReference>
<gene>
    <name evidence="7" type="ORF">FHP08_13515</name>
</gene>
<dbReference type="Gene3D" id="1.10.10.10">
    <property type="entry name" value="Winged helix-like DNA-binding domain superfamily/Winged helix DNA-binding domain"/>
    <property type="match status" value="1"/>
</dbReference>
<dbReference type="PRINTS" id="PR00038">
    <property type="entry name" value="HTHLUXR"/>
</dbReference>
<dbReference type="InterPro" id="IPR016032">
    <property type="entry name" value="Sig_transdc_resp-reg_C-effctor"/>
</dbReference>
<feature type="domain" description="HTH luxR-type" evidence="5">
    <location>
        <begin position="136"/>
        <end position="201"/>
    </location>
</feature>
<dbReference type="InterPro" id="IPR001789">
    <property type="entry name" value="Sig_transdc_resp-reg_receiver"/>
</dbReference>
<dbReference type="InterPro" id="IPR000792">
    <property type="entry name" value="Tscrpt_reg_LuxR_C"/>
</dbReference>
<dbReference type="Gene3D" id="3.40.50.2300">
    <property type="match status" value="1"/>
</dbReference>